<evidence type="ECO:0000313" key="2">
    <source>
        <dbReference type="Proteomes" id="UP000270343"/>
    </source>
</evidence>
<sequence length="172" mass="18606">RLYRQLEDTLAPAPAGGWYVSSLHGTTGSRPPASLTRADLTDGLRSGVTAALVSCVRDWADAGGHEHPDWPAGDDQRVTTLCRWLRWRLDWACGMHEGVGDSLHAISRLYRQTYAPATGERGERHVAVRCHCRAVLWVTVSTPGATCATCGARYGRQEAMKLPLAGRAGIAA</sequence>
<organism evidence="1 2">
    <name type="scientific">Streptomyces klenkii</name>
    <dbReference type="NCBI Taxonomy" id="1420899"/>
    <lineage>
        <taxon>Bacteria</taxon>
        <taxon>Bacillati</taxon>
        <taxon>Actinomycetota</taxon>
        <taxon>Actinomycetes</taxon>
        <taxon>Kitasatosporales</taxon>
        <taxon>Streptomycetaceae</taxon>
        <taxon>Streptomyces</taxon>
    </lineage>
</organism>
<dbReference type="AlphaFoldDB" id="A0A3A9ZZA0"/>
<dbReference type="OrthoDB" id="4180743at2"/>
<dbReference type="RefSeq" id="WP_120760405.1">
    <property type="nucleotide sequence ID" value="NZ_RBAM01000111.1"/>
</dbReference>
<proteinExistence type="predicted"/>
<dbReference type="EMBL" id="RBAM01000111">
    <property type="protein sequence ID" value="RKN53601.1"/>
    <property type="molecule type" value="Genomic_DNA"/>
</dbReference>
<keyword evidence="2" id="KW-1185">Reference proteome</keyword>
<reference evidence="1 2" key="1">
    <citation type="journal article" date="2015" name="Antonie Van Leeuwenhoek">
        <title>Streptomyces klenkii sp. nov., isolated from deep marine sediment.</title>
        <authorList>
            <person name="Veyisoglu A."/>
            <person name="Sahin N."/>
        </authorList>
    </citation>
    <scope>NUCLEOTIDE SEQUENCE [LARGE SCALE GENOMIC DNA]</scope>
    <source>
        <strain evidence="1 2">KCTC 29202</strain>
    </source>
</reference>
<accession>A0A3A9ZZA0</accession>
<evidence type="ECO:0000313" key="1">
    <source>
        <dbReference type="EMBL" id="RKN53601.1"/>
    </source>
</evidence>
<feature type="non-terminal residue" evidence="1">
    <location>
        <position position="1"/>
    </location>
</feature>
<comment type="caution">
    <text evidence="1">The sequence shown here is derived from an EMBL/GenBank/DDBJ whole genome shotgun (WGS) entry which is preliminary data.</text>
</comment>
<protein>
    <submittedName>
        <fullName evidence="1">Uncharacterized protein</fullName>
    </submittedName>
</protein>
<gene>
    <name evidence="1" type="ORF">D7231_35020</name>
</gene>
<name>A0A3A9ZZA0_9ACTN</name>
<dbReference type="Proteomes" id="UP000270343">
    <property type="component" value="Unassembled WGS sequence"/>
</dbReference>